<gene>
    <name evidence="1" type="ORF">BCR37DRAFT_193256</name>
</gene>
<keyword evidence="2" id="KW-1185">Reference proteome</keyword>
<name>A0A1Y2EU57_PROLT</name>
<evidence type="ECO:0000313" key="2">
    <source>
        <dbReference type="Proteomes" id="UP000193685"/>
    </source>
</evidence>
<dbReference type="AlphaFoldDB" id="A0A1Y2EU57"/>
<sequence>MLKSLLRVARPPCLAQSSITRAAALCTRFSSPCTARLYATVTLNPSALLIPMRTLQVSSKGCLCAYQTS</sequence>
<dbReference type="EMBL" id="MCFI01000027">
    <property type="protein sequence ID" value="ORY75098.1"/>
    <property type="molecule type" value="Genomic_DNA"/>
</dbReference>
<reference evidence="1 2" key="1">
    <citation type="submission" date="2016-07" db="EMBL/GenBank/DDBJ databases">
        <title>Pervasive Adenine N6-methylation of Active Genes in Fungi.</title>
        <authorList>
            <consortium name="DOE Joint Genome Institute"/>
            <person name="Mondo S.J."/>
            <person name="Dannebaum R.O."/>
            <person name="Kuo R.C."/>
            <person name="Labutti K."/>
            <person name="Haridas S."/>
            <person name="Kuo A."/>
            <person name="Salamov A."/>
            <person name="Ahrendt S.R."/>
            <person name="Lipzen A."/>
            <person name="Sullivan W."/>
            <person name="Andreopoulos W.B."/>
            <person name="Clum A."/>
            <person name="Lindquist E."/>
            <person name="Daum C."/>
            <person name="Ramamoorthy G.K."/>
            <person name="Gryganskyi A."/>
            <person name="Culley D."/>
            <person name="Magnuson J.K."/>
            <person name="James T.Y."/>
            <person name="O'Malley M.A."/>
            <person name="Stajich J.E."/>
            <person name="Spatafora J.W."/>
            <person name="Visel A."/>
            <person name="Grigoriev I.V."/>
        </authorList>
    </citation>
    <scope>NUCLEOTIDE SEQUENCE [LARGE SCALE GENOMIC DNA]</scope>
    <source>
        <strain evidence="1 2">12-1054</strain>
    </source>
</reference>
<accession>A0A1Y2EU57</accession>
<dbReference type="GeneID" id="63782914"/>
<evidence type="ECO:0000313" key="1">
    <source>
        <dbReference type="EMBL" id="ORY75098.1"/>
    </source>
</evidence>
<dbReference type="Proteomes" id="UP000193685">
    <property type="component" value="Unassembled WGS sequence"/>
</dbReference>
<dbReference type="RefSeq" id="XP_040722210.1">
    <property type="nucleotide sequence ID" value="XM_040866315.1"/>
</dbReference>
<comment type="caution">
    <text evidence="1">The sequence shown here is derived from an EMBL/GenBank/DDBJ whole genome shotgun (WGS) entry which is preliminary data.</text>
</comment>
<proteinExistence type="predicted"/>
<organism evidence="1 2">
    <name type="scientific">Protomyces lactucae-debilis</name>
    <dbReference type="NCBI Taxonomy" id="2754530"/>
    <lineage>
        <taxon>Eukaryota</taxon>
        <taxon>Fungi</taxon>
        <taxon>Dikarya</taxon>
        <taxon>Ascomycota</taxon>
        <taxon>Taphrinomycotina</taxon>
        <taxon>Taphrinomycetes</taxon>
        <taxon>Taphrinales</taxon>
        <taxon>Protomycetaceae</taxon>
        <taxon>Protomyces</taxon>
    </lineage>
</organism>
<protein>
    <submittedName>
        <fullName evidence="1">Uncharacterized protein</fullName>
    </submittedName>
</protein>